<evidence type="ECO:0008006" key="5">
    <source>
        <dbReference type="Google" id="ProtNLM"/>
    </source>
</evidence>
<feature type="compositionally biased region" description="Polar residues" evidence="1">
    <location>
        <begin position="1"/>
        <end position="22"/>
    </location>
</feature>
<keyword evidence="2" id="KW-1133">Transmembrane helix</keyword>
<name>A0ABQ2RRQ9_9DEIO</name>
<comment type="caution">
    <text evidence="3">The sequence shown here is derived from an EMBL/GenBank/DDBJ whole genome shotgun (WGS) entry which is preliminary data.</text>
</comment>
<sequence>MSKRPGQNSQKAQNSQKVQSAQKVRPGGGVPSGAGGVREVTPEMRARTLRTFVWVIVGFAAGIALMVAVLSVQGRALREYAVRVQTAVLATGPSVNVSYGQPCVDALPGALPSGVLSCEVQVSSGQVSVLMQLERDREFRLAPKAAAAP</sequence>
<gene>
    <name evidence="3" type="ORF">GCM10008959_15900</name>
</gene>
<dbReference type="Proteomes" id="UP000634308">
    <property type="component" value="Unassembled WGS sequence"/>
</dbReference>
<accession>A0ABQ2RRQ9</accession>
<feature type="region of interest" description="Disordered" evidence="1">
    <location>
        <begin position="1"/>
        <end position="39"/>
    </location>
</feature>
<feature type="transmembrane region" description="Helical" evidence="2">
    <location>
        <begin position="52"/>
        <end position="72"/>
    </location>
</feature>
<keyword evidence="2" id="KW-0472">Membrane</keyword>
<evidence type="ECO:0000313" key="3">
    <source>
        <dbReference type="EMBL" id="GGR55122.1"/>
    </source>
</evidence>
<evidence type="ECO:0000256" key="2">
    <source>
        <dbReference type="SAM" id="Phobius"/>
    </source>
</evidence>
<evidence type="ECO:0000256" key="1">
    <source>
        <dbReference type="SAM" id="MobiDB-lite"/>
    </source>
</evidence>
<feature type="compositionally biased region" description="Gly residues" evidence="1">
    <location>
        <begin position="26"/>
        <end position="36"/>
    </location>
</feature>
<reference evidence="4" key="1">
    <citation type="journal article" date="2019" name="Int. J. Syst. Evol. Microbiol.">
        <title>The Global Catalogue of Microorganisms (GCM) 10K type strain sequencing project: providing services to taxonomists for standard genome sequencing and annotation.</title>
        <authorList>
            <consortium name="The Broad Institute Genomics Platform"/>
            <consortium name="The Broad Institute Genome Sequencing Center for Infectious Disease"/>
            <person name="Wu L."/>
            <person name="Ma J."/>
        </authorList>
    </citation>
    <scope>NUCLEOTIDE SEQUENCE [LARGE SCALE GENOMIC DNA]</scope>
    <source>
        <strain evidence="4">JCM 31404</strain>
    </source>
</reference>
<protein>
    <recommendedName>
        <fullName evidence="5">DUF4333 domain-containing protein</fullName>
    </recommendedName>
</protein>
<dbReference type="EMBL" id="BMQM01000008">
    <property type="protein sequence ID" value="GGR55122.1"/>
    <property type="molecule type" value="Genomic_DNA"/>
</dbReference>
<keyword evidence="4" id="KW-1185">Reference proteome</keyword>
<dbReference type="RefSeq" id="WP_189064456.1">
    <property type="nucleotide sequence ID" value="NZ_BMQM01000008.1"/>
</dbReference>
<organism evidence="3 4">
    <name type="scientific">Deinococcus seoulensis</name>
    <dbReference type="NCBI Taxonomy" id="1837379"/>
    <lineage>
        <taxon>Bacteria</taxon>
        <taxon>Thermotogati</taxon>
        <taxon>Deinococcota</taxon>
        <taxon>Deinococci</taxon>
        <taxon>Deinococcales</taxon>
        <taxon>Deinococcaceae</taxon>
        <taxon>Deinococcus</taxon>
    </lineage>
</organism>
<evidence type="ECO:0000313" key="4">
    <source>
        <dbReference type="Proteomes" id="UP000634308"/>
    </source>
</evidence>
<proteinExistence type="predicted"/>
<keyword evidence="2" id="KW-0812">Transmembrane</keyword>